<keyword evidence="5 6" id="KW-0472">Membrane</keyword>
<comment type="similarity">
    <text evidence="6">Belongs to the LPG synthase family.</text>
</comment>
<feature type="transmembrane region" description="Helical" evidence="6">
    <location>
        <begin position="9"/>
        <end position="27"/>
    </location>
</feature>
<evidence type="ECO:0000256" key="3">
    <source>
        <dbReference type="ARBA" id="ARBA00022692"/>
    </source>
</evidence>
<evidence type="ECO:0000256" key="4">
    <source>
        <dbReference type="ARBA" id="ARBA00022989"/>
    </source>
</evidence>
<dbReference type="GO" id="GO:0006629">
    <property type="term" value="P:lipid metabolic process"/>
    <property type="evidence" value="ECO:0007669"/>
    <property type="project" value="UniProtKB-KW"/>
</dbReference>
<feature type="transmembrane region" description="Helical" evidence="6">
    <location>
        <begin position="126"/>
        <end position="148"/>
    </location>
</feature>
<dbReference type="GO" id="GO:0046677">
    <property type="term" value="P:response to antibiotic"/>
    <property type="evidence" value="ECO:0007669"/>
    <property type="project" value="UniProtKB-KW"/>
</dbReference>
<dbReference type="AlphaFoldDB" id="A0A200J8P8"/>
<dbReference type="EC" id="2.3.2.3" evidence="6"/>
<proteinExistence type="inferred from homology"/>
<dbReference type="OrthoDB" id="1770457at2"/>
<feature type="transmembrane region" description="Helical" evidence="6">
    <location>
        <begin position="225"/>
        <end position="248"/>
    </location>
</feature>
<keyword evidence="3 6" id="KW-0812">Transmembrane</keyword>
<dbReference type="GO" id="GO:0050071">
    <property type="term" value="F:phosphatidylglycerol lysyltransferase activity"/>
    <property type="evidence" value="ECO:0007669"/>
    <property type="project" value="UniProtKB-EC"/>
</dbReference>
<comment type="subcellular location">
    <subcellularLocation>
        <location evidence="1 6">Cell membrane</location>
        <topology evidence="1 6">Multi-pass membrane protein</topology>
    </subcellularLocation>
</comment>
<dbReference type="GO" id="GO:0005886">
    <property type="term" value="C:plasma membrane"/>
    <property type="evidence" value="ECO:0007669"/>
    <property type="project" value="UniProtKB-SubCell"/>
</dbReference>
<dbReference type="Pfam" id="PF03706">
    <property type="entry name" value="LPG_synthase_TM"/>
    <property type="match status" value="1"/>
</dbReference>
<dbReference type="EMBL" id="CP147246">
    <property type="protein sequence ID" value="WYJ93264.1"/>
    <property type="molecule type" value="Genomic_DNA"/>
</dbReference>
<dbReference type="InterPro" id="IPR022791">
    <property type="entry name" value="L-PG_synthase/AglD"/>
</dbReference>
<reference evidence="8" key="3">
    <citation type="submission" date="2024-03" db="EMBL/GenBank/DDBJ databases">
        <title>The Genome Sequence of Enterococcus sp. DIV0238c.</title>
        <authorList>
            <consortium name="The Broad Institute Genomics Platform"/>
            <consortium name="The Broad Institute Microbial Omics Core"/>
            <consortium name="The Broad Institute Genomic Center for Infectious Diseases"/>
            <person name="Earl A."/>
            <person name="Manson A."/>
            <person name="Gilmore M."/>
            <person name="Schwartman J."/>
            <person name="Shea T."/>
            <person name="Abouelleil A."/>
            <person name="Cao P."/>
            <person name="Chapman S."/>
            <person name="Cusick C."/>
            <person name="Young S."/>
            <person name="Neafsey D."/>
            <person name="Nusbaum C."/>
            <person name="Birren B."/>
        </authorList>
    </citation>
    <scope>NUCLEOTIDE SEQUENCE</scope>
    <source>
        <strain evidence="8">9D6_DIV0238</strain>
    </source>
</reference>
<evidence type="ECO:0000313" key="9">
    <source>
        <dbReference type="Proteomes" id="UP000196151"/>
    </source>
</evidence>
<keyword evidence="2" id="KW-1003">Cell membrane</keyword>
<comment type="catalytic activity">
    <reaction evidence="6">
        <text>L-lysyl-tRNA(Lys) + a 1,2-diacyl-sn-glycero-3-phospho-(1'-sn-glycerol) = a 1,2-diacyl-sn-glycero-3-phospho-1'-(3'-O-L-lysyl)-sn-glycerol + tRNA(Lys)</text>
        <dbReference type="Rhea" id="RHEA:10668"/>
        <dbReference type="Rhea" id="RHEA-COMP:9696"/>
        <dbReference type="Rhea" id="RHEA-COMP:9697"/>
        <dbReference type="ChEBI" id="CHEBI:64716"/>
        <dbReference type="ChEBI" id="CHEBI:75792"/>
        <dbReference type="ChEBI" id="CHEBI:78442"/>
        <dbReference type="ChEBI" id="CHEBI:78529"/>
        <dbReference type="EC" id="2.3.2.3"/>
    </reaction>
</comment>
<reference evidence="8" key="2">
    <citation type="submission" date="2017-05" db="EMBL/GenBank/DDBJ databases">
        <authorList>
            <consortium name="The Broad Institute Genomics Platform"/>
            <consortium name="The Broad Institute Genomic Center for Infectious Diseases"/>
            <person name="Earl A."/>
            <person name="Manson A."/>
            <person name="Schwartman J."/>
            <person name="Gilmore M."/>
            <person name="Abouelleil A."/>
            <person name="Cao P."/>
            <person name="Chapman S."/>
            <person name="Cusick C."/>
            <person name="Shea T."/>
            <person name="Young S."/>
            <person name="Neafsey D."/>
            <person name="Nusbaum C."/>
            <person name="Birren B."/>
        </authorList>
    </citation>
    <scope>NUCLEOTIDE SEQUENCE</scope>
    <source>
        <strain evidence="8">9D6_DIV0238</strain>
    </source>
</reference>
<evidence type="ECO:0000313" key="8">
    <source>
        <dbReference type="EMBL" id="WYJ93264.1"/>
    </source>
</evidence>
<dbReference type="EMBL" id="NIBQ01000002">
    <property type="protein sequence ID" value="OUZ33606.1"/>
    <property type="molecule type" value="Genomic_DNA"/>
</dbReference>
<feature type="transmembrane region" description="Helical" evidence="6">
    <location>
        <begin position="255"/>
        <end position="274"/>
    </location>
</feature>
<accession>A0A200J8P8</accession>
<comment type="function">
    <text evidence="6">Catalyzes the transfer of a lysyl group from L-lysyl-tRNA(Lys) to membrane-bound phosphatidylglycerol (PG), which produces lysylphosphatidylglycerol (LPG), a major component of the bacterial membrane with a positive net charge. LPG synthesis contributes to bacterial virulence as it is involved in the resistance mechanism against cationic antimicrobial peptides (CAMP) produces by the host's immune system (defensins, cathelicidins) and by the competing microorganisms.</text>
</comment>
<dbReference type="RefSeq" id="WP_087641382.1">
    <property type="nucleotide sequence ID" value="NZ_CP147246.1"/>
</dbReference>
<evidence type="ECO:0000256" key="2">
    <source>
        <dbReference type="ARBA" id="ARBA00022475"/>
    </source>
</evidence>
<name>A0A200J8P8_9ENTE</name>
<sequence length="349" mass="39905">MKSNSKTKIFFNIGLLAIFIGVIIYVMDNSLSDIFAQLMETSWLVLLLVIIFGVVYQLVEGRSIKEIAGHFQKDFSSKDGFFTSCYVAFYRVISFGTGTLLSEIYFYKKKGLAVSQGIGVTALHMIMYKLAVIFWAILGLIFQFSLFYERSPKMIPFILIGVILTGMIILSLLVLSSSINLQIILIIWANKFFKRKALRDWVDKCNLQIYSLRETVQTIIKDRSAMLLIFGWNVVKLLFWYVIPYIVLVENHPTVDFLLVFSFTSFAVILSGVFPTPAGIGPFEFVYLLLFKPLVGTVDAVSSLLLYRFGSFVLPFLIGFIFVVIEKRREIQSELHAVRKEKRETLEDD</sequence>
<organism evidence="7">
    <name type="scientific">Candidatus Enterococcus dunnyi</name>
    <dbReference type="NCBI Taxonomy" id="1834192"/>
    <lineage>
        <taxon>Bacteria</taxon>
        <taxon>Bacillati</taxon>
        <taxon>Bacillota</taxon>
        <taxon>Bacilli</taxon>
        <taxon>Lactobacillales</taxon>
        <taxon>Enterococcaceae</taxon>
        <taxon>Enterococcus</taxon>
    </lineage>
</organism>
<keyword evidence="6" id="KW-0443">Lipid metabolism</keyword>
<gene>
    <name evidence="6" type="primary">mprF</name>
    <name evidence="8" type="ORF">A5889_000760</name>
    <name evidence="7" type="ORF">A5889_002321</name>
</gene>
<dbReference type="PANTHER" id="PTHR39087:SF2">
    <property type="entry name" value="UPF0104 MEMBRANE PROTEIN MJ1595"/>
    <property type="match status" value="1"/>
</dbReference>
<dbReference type="PANTHER" id="PTHR39087">
    <property type="entry name" value="UPF0104 MEMBRANE PROTEIN MJ1595"/>
    <property type="match status" value="1"/>
</dbReference>
<feature type="transmembrane region" description="Helical" evidence="6">
    <location>
        <begin position="42"/>
        <end position="59"/>
    </location>
</feature>
<feature type="transmembrane region" description="Helical" evidence="6">
    <location>
        <begin position="155"/>
        <end position="188"/>
    </location>
</feature>
<evidence type="ECO:0000256" key="6">
    <source>
        <dbReference type="RuleBase" id="RU363042"/>
    </source>
</evidence>
<feature type="transmembrane region" description="Helical" evidence="6">
    <location>
        <begin position="80"/>
        <end position="106"/>
    </location>
</feature>
<keyword evidence="4 6" id="KW-1133">Transmembrane helix</keyword>
<evidence type="ECO:0000313" key="7">
    <source>
        <dbReference type="EMBL" id="OUZ33606.1"/>
    </source>
</evidence>
<protein>
    <recommendedName>
        <fullName evidence="6">Phosphatidylglycerol lysyltransferase</fullName>
        <ecNumber evidence="6">2.3.2.3</ecNumber>
    </recommendedName>
    <alternativeName>
        <fullName evidence="6">Lysylphosphatidylglycerol synthase</fullName>
    </alternativeName>
</protein>
<evidence type="ECO:0000256" key="1">
    <source>
        <dbReference type="ARBA" id="ARBA00004651"/>
    </source>
</evidence>
<keyword evidence="6" id="KW-0046">Antibiotic resistance</keyword>
<feature type="transmembrane region" description="Helical" evidence="6">
    <location>
        <begin position="305"/>
        <end position="325"/>
    </location>
</feature>
<reference evidence="7" key="1">
    <citation type="submission" date="2017-05" db="EMBL/GenBank/DDBJ databases">
        <title>The Genome Sequence of Enterococcus sp. 9D6_DIV0238.</title>
        <authorList>
            <consortium name="The Broad Institute Genomics Platform"/>
            <consortium name="The Broad Institute Genomic Center for Infectious Diseases"/>
            <person name="Earl A."/>
            <person name="Manson A."/>
            <person name="Schwartman J."/>
            <person name="Gilmore M."/>
            <person name="Abouelleil A."/>
            <person name="Cao P."/>
            <person name="Chapman S."/>
            <person name="Cusick C."/>
            <person name="Shea T."/>
            <person name="Young S."/>
            <person name="Neafsey D."/>
            <person name="Nusbaum C."/>
            <person name="Birren B."/>
        </authorList>
    </citation>
    <scope>NUCLEOTIDE SEQUENCE [LARGE SCALE GENOMIC DNA]</scope>
    <source>
        <strain evidence="7">9D6_DIV0238</strain>
    </source>
</reference>
<keyword evidence="9" id="KW-1185">Reference proteome</keyword>
<dbReference type="Proteomes" id="UP000196151">
    <property type="component" value="Chromosome"/>
</dbReference>
<evidence type="ECO:0000256" key="5">
    <source>
        <dbReference type="ARBA" id="ARBA00023136"/>
    </source>
</evidence>
<keyword evidence="6" id="KW-0808">Transferase</keyword>